<accession>A0A1E5PEV0</accession>
<dbReference type="RefSeq" id="WP_069929901.1">
    <property type="nucleotide sequence ID" value="NZ_MEHI01000001.1"/>
</dbReference>
<dbReference type="OrthoDB" id="4246104at2"/>
<sequence length="124" mass="13431">MLKSLISRRTLTAVANAVRSVVAPVSLMLEAPVTTAPEPTGLYDADEMPAIEDIEAAAQRYAKAVDLARAGDRGKRGAKKVLDRLPAGRYGAWLVSRVASNRPRIELQPAAWSTLVDWARAHQV</sequence>
<evidence type="ECO:0000313" key="1">
    <source>
        <dbReference type="EMBL" id="OEJ28053.1"/>
    </source>
</evidence>
<protein>
    <submittedName>
        <fullName evidence="1">Uncharacterized protein</fullName>
    </submittedName>
</protein>
<dbReference type="Proteomes" id="UP000095759">
    <property type="component" value="Unassembled WGS sequence"/>
</dbReference>
<gene>
    <name evidence="1" type="ORF">AS594_29765</name>
</gene>
<keyword evidence="2" id="KW-1185">Reference proteome</keyword>
<reference evidence="1 2" key="1">
    <citation type="submission" date="2016-08" db="EMBL/GenBank/DDBJ databases">
        <title>Complete genome sequence of Streptomyces agglomeratus strain 6-3-2, a novel anti-MRSA actinomycete isolated from Wuli of Tebit, China.</title>
        <authorList>
            <person name="Chen X."/>
        </authorList>
    </citation>
    <scope>NUCLEOTIDE SEQUENCE [LARGE SCALE GENOMIC DNA]</scope>
    <source>
        <strain evidence="1 2">6-3-2</strain>
    </source>
</reference>
<evidence type="ECO:0000313" key="2">
    <source>
        <dbReference type="Proteomes" id="UP000095759"/>
    </source>
</evidence>
<organism evidence="1 2">
    <name type="scientific">Streptomyces agglomeratus</name>
    <dbReference type="NCBI Taxonomy" id="285458"/>
    <lineage>
        <taxon>Bacteria</taxon>
        <taxon>Bacillati</taxon>
        <taxon>Actinomycetota</taxon>
        <taxon>Actinomycetes</taxon>
        <taxon>Kitasatosporales</taxon>
        <taxon>Streptomycetaceae</taxon>
        <taxon>Streptomyces</taxon>
    </lineage>
</organism>
<comment type="caution">
    <text evidence="1">The sequence shown here is derived from an EMBL/GenBank/DDBJ whole genome shotgun (WGS) entry which is preliminary data.</text>
</comment>
<name>A0A1E5PEV0_9ACTN</name>
<dbReference type="EMBL" id="MEHJ01000001">
    <property type="protein sequence ID" value="OEJ28053.1"/>
    <property type="molecule type" value="Genomic_DNA"/>
</dbReference>
<dbReference type="AlphaFoldDB" id="A0A1E5PEV0"/>
<proteinExistence type="predicted"/>